<feature type="compositionally biased region" description="Low complexity" evidence="1">
    <location>
        <begin position="15"/>
        <end position="37"/>
    </location>
</feature>
<organism evidence="2 3">
    <name type="scientific">Clarias magur</name>
    <name type="common">Asian catfish</name>
    <name type="synonym">Macropteronotus magur</name>
    <dbReference type="NCBI Taxonomy" id="1594786"/>
    <lineage>
        <taxon>Eukaryota</taxon>
        <taxon>Metazoa</taxon>
        <taxon>Chordata</taxon>
        <taxon>Craniata</taxon>
        <taxon>Vertebrata</taxon>
        <taxon>Euteleostomi</taxon>
        <taxon>Actinopterygii</taxon>
        <taxon>Neopterygii</taxon>
        <taxon>Teleostei</taxon>
        <taxon>Ostariophysi</taxon>
        <taxon>Siluriformes</taxon>
        <taxon>Clariidae</taxon>
        <taxon>Clarias</taxon>
    </lineage>
</organism>
<gene>
    <name evidence="2" type="ORF">DAT39_022870</name>
</gene>
<reference evidence="2" key="1">
    <citation type="submission" date="2020-07" db="EMBL/GenBank/DDBJ databases">
        <title>Clarias magur genome sequencing, assembly and annotation.</title>
        <authorList>
            <person name="Kushwaha B."/>
            <person name="Kumar R."/>
            <person name="Das P."/>
            <person name="Joshi C.G."/>
            <person name="Kumar D."/>
            <person name="Nagpure N.S."/>
            <person name="Pandey M."/>
            <person name="Agarwal S."/>
            <person name="Srivastava S."/>
            <person name="Singh M."/>
            <person name="Sahoo L."/>
            <person name="Jayasankar P."/>
            <person name="Meher P.K."/>
            <person name="Koringa P.G."/>
            <person name="Iquebal M.A."/>
            <person name="Das S.P."/>
            <person name="Bit A."/>
            <person name="Patnaik S."/>
            <person name="Patel N."/>
            <person name="Shah T.M."/>
            <person name="Hinsu A."/>
            <person name="Jena J.K."/>
        </authorList>
    </citation>
    <scope>NUCLEOTIDE SEQUENCE</scope>
    <source>
        <strain evidence="2">CIFAMagur01</strain>
        <tissue evidence="2">Testis</tissue>
    </source>
</reference>
<feature type="region of interest" description="Disordered" evidence="1">
    <location>
        <begin position="1"/>
        <end position="38"/>
    </location>
</feature>
<sequence>GTCTTSARGSRRTRSSLSLLTTSPTSLNSSPTASTATRPCNTFWKKRRAVLIPASAKAS</sequence>
<feature type="non-terminal residue" evidence="2">
    <location>
        <position position="1"/>
    </location>
</feature>
<dbReference type="Proteomes" id="UP000727407">
    <property type="component" value="Unassembled WGS sequence"/>
</dbReference>
<evidence type="ECO:0000256" key="1">
    <source>
        <dbReference type="SAM" id="MobiDB-lite"/>
    </source>
</evidence>
<protein>
    <submittedName>
        <fullName evidence="2">Uncharacterized protein</fullName>
    </submittedName>
</protein>
<comment type="caution">
    <text evidence="2">The sequence shown here is derived from an EMBL/GenBank/DDBJ whole genome shotgun (WGS) entry which is preliminary data.</text>
</comment>
<feature type="non-terminal residue" evidence="2">
    <location>
        <position position="59"/>
    </location>
</feature>
<evidence type="ECO:0000313" key="3">
    <source>
        <dbReference type="Proteomes" id="UP000727407"/>
    </source>
</evidence>
<proteinExistence type="predicted"/>
<name>A0A8J4TCY2_CLAMG</name>
<evidence type="ECO:0000313" key="2">
    <source>
        <dbReference type="EMBL" id="KAF5884285.1"/>
    </source>
</evidence>
<accession>A0A8J4TCY2</accession>
<keyword evidence="3" id="KW-1185">Reference proteome</keyword>
<dbReference type="AlphaFoldDB" id="A0A8J4TCY2"/>
<dbReference type="EMBL" id="QNUK01001309">
    <property type="protein sequence ID" value="KAF5884285.1"/>
    <property type="molecule type" value="Genomic_DNA"/>
</dbReference>